<name>A0ABT4D9C9_9CLOT</name>
<reference evidence="1" key="1">
    <citation type="submission" date="2022-12" db="EMBL/GenBank/DDBJ databases">
        <title>Clostridium sp. nov., isolated from industrial wastewater.</title>
        <authorList>
            <person name="Jiayan W."/>
        </authorList>
    </citation>
    <scope>NUCLEOTIDE SEQUENCE</scope>
    <source>
        <strain evidence="1">ZC22-4</strain>
    </source>
</reference>
<organism evidence="1 2">
    <name type="scientific">Clostridium brassicae</name>
    <dbReference type="NCBI Taxonomy" id="2999072"/>
    <lineage>
        <taxon>Bacteria</taxon>
        <taxon>Bacillati</taxon>
        <taxon>Bacillota</taxon>
        <taxon>Clostridia</taxon>
        <taxon>Eubacteriales</taxon>
        <taxon>Clostridiaceae</taxon>
        <taxon>Clostridium</taxon>
    </lineage>
</organism>
<comment type="caution">
    <text evidence="1">The sequence shown here is derived from an EMBL/GenBank/DDBJ whole genome shotgun (WGS) entry which is preliminary data.</text>
</comment>
<evidence type="ECO:0000313" key="2">
    <source>
        <dbReference type="Proteomes" id="UP001144612"/>
    </source>
</evidence>
<dbReference type="RefSeq" id="WP_268061342.1">
    <property type="nucleotide sequence ID" value="NZ_JAPQFJ010000009.1"/>
</dbReference>
<sequence>MLRVFCDKKGTGKTKALIQSANESVRKAKGNVVFIDDDDRRMFQLDRKIRFISTDDYEIKDYSNFYGFLCGILSKDYDISSVYIDGLFNIVSSDIEGAAHLFYNLEKLSRKHDIDFYININYEKDAIPEFIKKYVA</sequence>
<evidence type="ECO:0008006" key="3">
    <source>
        <dbReference type="Google" id="ProtNLM"/>
    </source>
</evidence>
<keyword evidence="2" id="KW-1185">Reference proteome</keyword>
<accession>A0ABT4D9C9</accession>
<dbReference type="Proteomes" id="UP001144612">
    <property type="component" value="Unassembled WGS sequence"/>
</dbReference>
<gene>
    <name evidence="1" type="ORF">OW729_09920</name>
</gene>
<proteinExistence type="predicted"/>
<evidence type="ECO:0000313" key="1">
    <source>
        <dbReference type="EMBL" id="MCY6958920.1"/>
    </source>
</evidence>
<protein>
    <recommendedName>
        <fullName evidence="3">Twitching motility protein PilT</fullName>
    </recommendedName>
</protein>
<dbReference type="EMBL" id="JAPQFJ010000009">
    <property type="protein sequence ID" value="MCY6958920.1"/>
    <property type="molecule type" value="Genomic_DNA"/>
</dbReference>